<organism evidence="3 4">
    <name type="scientific">Friedmanniomyces endolithicus</name>
    <dbReference type="NCBI Taxonomy" id="329885"/>
    <lineage>
        <taxon>Eukaryota</taxon>
        <taxon>Fungi</taxon>
        <taxon>Dikarya</taxon>
        <taxon>Ascomycota</taxon>
        <taxon>Pezizomycotina</taxon>
        <taxon>Dothideomycetes</taxon>
        <taxon>Dothideomycetidae</taxon>
        <taxon>Mycosphaerellales</taxon>
        <taxon>Teratosphaeriaceae</taxon>
        <taxon>Friedmanniomyces</taxon>
    </lineage>
</organism>
<comment type="similarity">
    <text evidence="1">Belongs to the avfA family.</text>
</comment>
<evidence type="ECO:0000313" key="4">
    <source>
        <dbReference type="Proteomes" id="UP001175353"/>
    </source>
</evidence>
<dbReference type="InterPro" id="IPR016040">
    <property type="entry name" value="NAD(P)-bd_dom"/>
</dbReference>
<dbReference type="EMBL" id="JAUJLE010000054">
    <property type="protein sequence ID" value="KAK0994834.1"/>
    <property type="molecule type" value="Genomic_DNA"/>
</dbReference>
<dbReference type="Pfam" id="PF13460">
    <property type="entry name" value="NAD_binding_10"/>
    <property type="match status" value="1"/>
</dbReference>
<proteinExistence type="inferred from homology"/>
<evidence type="ECO:0000313" key="3">
    <source>
        <dbReference type="EMBL" id="KAK0994834.1"/>
    </source>
</evidence>
<dbReference type="GO" id="GO:0016646">
    <property type="term" value="F:oxidoreductase activity, acting on the CH-NH group of donors, NAD or NADP as acceptor"/>
    <property type="evidence" value="ECO:0007669"/>
    <property type="project" value="TreeGrafter"/>
</dbReference>
<dbReference type="AlphaFoldDB" id="A0AAN6QVV2"/>
<feature type="domain" description="NAD(P)-binding" evidence="2">
    <location>
        <begin position="9"/>
        <end position="216"/>
    </location>
</feature>
<evidence type="ECO:0000259" key="2">
    <source>
        <dbReference type="Pfam" id="PF13460"/>
    </source>
</evidence>
<dbReference type="SUPFAM" id="SSF51735">
    <property type="entry name" value="NAD(P)-binding Rossmann-fold domains"/>
    <property type="match status" value="1"/>
</dbReference>
<protein>
    <recommendedName>
        <fullName evidence="2">NAD(P)-binding domain-containing protein</fullName>
    </recommendedName>
</protein>
<gene>
    <name evidence="3" type="ORF">LTR91_007440</name>
</gene>
<comment type="caution">
    <text evidence="3">The sequence shown here is derived from an EMBL/GenBank/DDBJ whole genome shotgun (WGS) entry which is preliminary data.</text>
</comment>
<accession>A0AAN6QVV2</accession>
<dbReference type="PANTHER" id="PTHR43355">
    <property type="entry name" value="FLAVIN REDUCTASE (NADPH)"/>
    <property type="match status" value="1"/>
</dbReference>
<dbReference type="InterPro" id="IPR036291">
    <property type="entry name" value="NAD(P)-bd_dom_sf"/>
</dbReference>
<dbReference type="Gene3D" id="3.40.50.720">
    <property type="entry name" value="NAD(P)-binding Rossmann-like Domain"/>
    <property type="match status" value="1"/>
</dbReference>
<name>A0AAN6QVV2_9PEZI</name>
<reference evidence="3" key="1">
    <citation type="submission" date="2023-06" db="EMBL/GenBank/DDBJ databases">
        <title>Black Yeasts Isolated from many extreme environments.</title>
        <authorList>
            <person name="Coleine C."/>
            <person name="Stajich J.E."/>
            <person name="Selbmann L."/>
        </authorList>
    </citation>
    <scope>NUCLEOTIDE SEQUENCE</scope>
    <source>
        <strain evidence="3">CCFEE 5200</strain>
    </source>
</reference>
<dbReference type="Proteomes" id="UP001175353">
    <property type="component" value="Unassembled WGS sequence"/>
</dbReference>
<sequence>MCPSSVIVTGSTGSAVLRYLLEVLPTDLTLNIFVRNEDKLLKAFPGLLSTKLPTIKIVQGNPSDQEALLRALENAAVIFQCIATNASKPGVSVAYDTVCSVTDALDVLQSGQKEKYRTPFIVQVRAAPLNPTFAAQEPWLMSTFIHFALYHTYADTDRACKYLASMHDKTPALLDYAFVDTFAVFDAEGTTRTGHELTLTGPLPHAISYADVGAGFCEIAERREEFKGKGVGVRATGKVKATPGANMYYLAVGIKGRLLG</sequence>
<evidence type="ECO:0000256" key="1">
    <source>
        <dbReference type="ARBA" id="ARBA00038376"/>
    </source>
</evidence>
<dbReference type="PANTHER" id="PTHR43355:SF2">
    <property type="entry name" value="FLAVIN REDUCTASE (NADPH)"/>
    <property type="match status" value="1"/>
</dbReference>
<dbReference type="InterPro" id="IPR051606">
    <property type="entry name" value="Polyketide_Oxido-like"/>
</dbReference>
<keyword evidence="4" id="KW-1185">Reference proteome</keyword>